<reference evidence="2 3" key="1">
    <citation type="journal article" date="2011" name="Plasmid">
        <title>Streptomyces turgidiscabies Car8 contains a modular pathogenicity island that shares virulence genes with other actinobacterial plant pathogens.</title>
        <authorList>
            <person name="Huguet-Tapia J.C."/>
            <person name="Badger J.H."/>
            <person name="Loria R."/>
            <person name="Pettis G.S."/>
        </authorList>
    </citation>
    <scope>NUCLEOTIDE SEQUENCE [LARGE SCALE GENOMIC DNA]</scope>
    <source>
        <strain evidence="2 3">Car8</strain>
    </source>
</reference>
<comment type="caution">
    <text evidence="2">The sequence shown here is derived from an EMBL/GenBank/DDBJ whole genome shotgun (WGS) entry which is preliminary data.</text>
</comment>
<sequence length="63" mass="6241">MSGQLGLGETAVFITAIVAVTLLAVLERPVPGILTALASAACLLLLPGRAGRLLAALTSGNRG</sequence>
<keyword evidence="1" id="KW-1133">Transmembrane helix</keyword>
<keyword evidence="1" id="KW-0812">Transmembrane</keyword>
<dbReference type="EMBL" id="AEJB01000127">
    <property type="protein sequence ID" value="ELP69702.1"/>
    <property type="molecule type" value="Genomic_DNA"/>
</dbReference>
<accession>L7FEH1</accession>
<protein>
    <submittedName>
        <fullName evidence="2">Uncharacterized protein</fullName>
    </submittedName>
</protein>
<feature type="transmembrane region" description="Helical" evidence="1">
    <location>
        <begin position="32"/>
        <end position="55"/>
    </location>
</feature>
<feature type="transmembrane region" description="Helical" evidence="1">
    <location>
        <begin position="7"/>
        <end position="26"/>
    </location>
</feature>
<dbReference type="RefSeq" id="WP_006375043.1">
    <property type="nucleotide sequence ID" value="NZ_AEJB01000127.1"/>
</dbReference>
<dbReference type="Proteomes" id="UP000010931">
    <property type="component" value="Unassembled WGS sequence"/>
</dbReference>
<dbReference type="GeneID" id="97407575"/>
<proteinExistence type="predicted"/>
<evidence type="ECO:0000256" key="1">
    <source>
        <dbReference type="SAM" id="Phobius"/>
    </source>
</evidence>
<name>L7FEH1_STRT8</name>
<dbReference type="AlphaFoldDB" id="L7FEH1"/>
<evidence type="ECO:0000313" key="3">
    <source>
        <dbReference type="Proteomes" id="UP000010931"/>
    </source>
</evidence>
<keyword evidence="3" id="KW-1185">Reference proteome</keyword>
<gene>
    <name evidence="2" type="ORF">STRTUCAR8_00063</name>
</gene>
<organism evidence="2 3">
    <name type="scientific">Streptomyces turgidiscabies (strain Car8)</name>
    <dbReference type="NCBI Taxonomy" id="698760"/>
    <lineage>
        <taxon>Bacteria</taxon>
        <taxon>Bacillati</taxon>
        <taxon>Actinomycetota</taxon>
        <taxon>Actinomycetes</taxon>
        <taxon>Kitasatosporales</taxon>
        <taxon>Streptomycetaceae</taxon>
        <taxon>Streptomyces</taxon>
    </lineage>
</organism>
<dbReference type="PATRIC" id="fig|698760.3.peg.1630"/>
<keyword evidence="1" id="KW-0472">Membrane</keyword>
<evidence type="ECO:0000313" key="2">
    <source>
        <dbReference type="EMBL" id="ELP69702.1"/>
    </source>
</evidence>